<dbReference type="GO" id="GO:0000976">
    <property type="term" value="F:transcription cis-regulatory region binding"/>
    <property type="evidence" value="ECO:0007669"/>
    <property type="project" value="TreeGrafter"/>
</dbReference>
<keyword evidence="2 4" id="KW-0238">DNA-binding</keyword>
<organism evidence="6 7">
    <name type="scientific">Kribbella turkmenica</name>
    <dbReference type="NCBI Taxonomy" id="2530375"/>
    <lineage>
        <taxon>Bacteria</taxon>
        <taxon>Bacillati</taxon>
        <taxon>Actinomycetota</taxon>
        <taxon>Actinomycetes</taxon>
        <taxon>Propionibacteriales</taxon>
        <taxon>Kribbellaceae</taxon>
        <taxon>Kribbella</taxon>
    </lineage>
</organism>
<comment type="caution">
    <text evidence="6">The sequence shown here is derived from an EMBL/GenBank/DDBJ whole genome shotgun (WGS) entry which is preliminary data.</text>
</comment>
<dbReference type="PANTHER" id="PTHR30055:SF234">
    <property type="entry name" value="HTH-TYPE TRANSCRIPTIONAL REGULATOR BETI"/>
    <property type="match status" value="1"/>
</dbReference>
<sequence length="207" mass="22153">MGKRAESRERNRVALIEAARELILRDGARCHLDAIVTHAGLTTGAVYSIFGSKQALLVAVFDEIVADVQDSLQHVEDPALELDDVLRGCARAFYSMATHPAAPQRFNYELVLFELAQSDADIHSRLLAARRSVGDHLAKLLTDRVRGDEGTRPTSVEEAGRLAIALQALLHGLTQTAILAPDAVGLDLFEAAAAALGTLQAAPASQP</sequence>
<dbReference type="PROSITE" id="PS50977">
    <property type="entry name" value="HTH_TETR_2"/>
    <property type="match status" value="1"/>
</dbReference>
<dbReference type="EMBL" id="SMKR01000003">
    <property type="protein sequence ID" value="TDD30497.1"/>
    <property type="molecule type" value="Genomic_DNA"/>
</dbReference>
<dbReference type="SUPFAM" id="SSF48498">
    <property type="entry name" value="Tetracyclin repressor-like, C-terminal domain"/>
    <property type="match status" value="1"/>
</dbReference>
<dbReference type="InterPro" id="IPR009057">
    <property type="entry name" value="Homeodomain-like_sf"/>
</dbReference>
<accession>A0A4V2YHE0</accession>
<keyword evidence="1" id="KW-0805">Transcription regulation</keyword>
<dbReference type="Pfam" id="PF00440">
    <property type="entry name" value="TetR_N"/>
    <property type="match status" value="1"/>
</dbReference>
<feature type="domain" description="HTH tetR-type" evidence="5">
    <location>
        <begin position="9"/>
        <end position="68"/>
    </location>
</feature>
<dbReference type="InterPro" id="IPR050109">
    <property type="entry name" value="HTH-type_TetR-like_transc_reg"/>
</dbReference>
<keyword evidence="3" id="KW-0804">Transcription</keyword>
<dbReference type="RefSeq" id="WP_132315373.1">
    <property type="nucleotide sequence ID" value="NZ_SMKR01000003.1"/>
</dbReference>
<protein>
    <submittedName>
        <fullName evidence="6">TetR/AcrR family transcriptional regulator</fullName>
    </submittedName>
</protein>
<dbReference type="GO" id="GO:0003700">
    <property type="term" value="F:DNA-binding transcription factor activity"/>
    <property type="evidence" value="ECO:0007669"/>
    <property type="project" value="TreeGrafter"/>
</dbReference>
<evidence type="ECO:0000256" key="1">
    <source>
        <dbReference type="ARBA" id="ARBA00023015"/>
    </source>
</evidence>
<dbReference type="AlphaFoldDB" id="A0A4V2YHE0"/>
<dbReference type="InterPro" id="IPR036271">
    <property type="entry name" value="Tet_transcr_reg_TetR-rel_C_sf"/>
</dbReference>
<name>A0A4V2YHE0_9ACTN</name>
<reference evidence="6 7" key="1">
    <citation type="submission" date="2019-02" db="EMBL/GenBank/DDBJ databases">
        <title>Draft genome sequences of novel Actinobacteria.</title>
        <authorList>
            <person name="Sahin N."/>
            <person name="Ay H."/>
            <person name="Saygin H."/>
        </authorList>
    </citation>
    <scope>NUCLEOTIDE SEQUENCE [LARGE SCALE GENOMIC DNA]</scope>
    <source>
        <strain evidence="6 7">16K104</strain>
    </source>
</reference>
<gene>
    <name evidence="6" type="ORF">E1218_01480</name>
</gene>
<feature type="DNA-binding region" description="H-T-H motif" evidence="4">
    <location>
        <begin position="31"/>
        <end position="50"/>
    </location>
</feature>
<evidence type="ECO:0000313" key="7">
    <source>
        <dbReference type="Proteomes" id="UP000295172"/>
    </source>
</evidence>
<evidence type="ECO:0000256" key="4">
    <source>
        <dbReference type="PROSITE-ProRule" id="PRU00335"/>
    </source>
</evidence>
<evidence type="ECO:0000256" key="3">
    <source>
        <dbReference type="ARBA" id="ARBA00023163"/>
    </source>
</evidence>
<dbReference type="PRINTS" id="PR00455">
    <property type="entry name" value="HTHTETR"/>
</dbReference>
<dbReference type="OrthoDB" id="7252896at2"/>
<dbReference type="Gene3D" id="1.10.357.10">
    <property type="entry name" value="Tetracycline Repressor, domain 2"/>
    <property type="match status" value="1"/>
</dbReference>
<dbReference type="Proteomes" id="UP000295172">
    <property type="component" value="Unassembled WGS sequence"/>
</dbReference>
<keyword evidence="7" id="KW-1185">Reference proteome</keyword>
<dbReference type="PANTHER" id="PTHR30055">
    <property type="entry name" value="HTH-TYPE TRANSCRIPTIONAL REGULATOR RUTR"/>
    <property type="match status" value="1"/>
</dbReference>
<evidence type="ECO:0000256" key="2">
    <source>
        <dbReference type="ARBA" id="ARBA00023125"/>
    </source>
</evidence>
<evidence type="ECO:0000259" key="5">
    <source>
        <dbReference type="PROSITE" id="PS50977"/>
    </source>
</evidence>
<proteinExistence type="predicted"/>
<dbReference type="SUPFAM" id="SSF46689">
    <property type="entry name" value="Homeodomain-like"/>
    <property type="match status" value="1"/>
</dbReference>
<dbReference type="InterPro" id="IPR001647">
    <property type="entry name" value="HTH_TetR"/>
</dbReference>
<evidence type="ECO:0000313" key="6">
    <source>
        <dbReference type="EMBL" id="TDD30497.1"/>
    </source>
</evidence>